<feature type="binding site" evidence="11">
    <location>
        <position position="35"/>
    </location>
    <ligand>
        <name>NAD(+)</name>
        <dbReference type="ChEBI" id="CHEBI:57540"/>
    </ligand>
</feature>
<dbReference type="InterPro" id="IPR020831">
    <property type="entry name" value="GlycerAld/Erythrose_P_DH"/>
</dbReference>
<evidence type="ECO:0000256" key="1">
    <source>
        <dbReference type="ARBA" id="ARBA00004496"/>
    </source>
</evidence>
<dbReference type="InterPro" id="IPR020828">
    <property type="entry name" value="GlycerAld_3-P_DH_NAD(P)-bd"/>
</dbReference>
<dbReference type="PRINTS" id="PR00078">
    <property type="entry name" value="G3PDHDRGNASE"/>
</dbReference>
<feature type="binding site" evidence="10">
    <location>
        <begin position="214"/>
        <end position="215"/>
    </location>
    <ligand>
        <name>D-glyceraldehyde 3-phosphate</name>
        <dbReference type="ChEBI" id="CHEBI:59776"/>
    </ligand>
</feature>
<dbReference type="InterPro" id="IPR020830">
    <property type="entry name" value="GlycerAld_3-P_DH_AS"/>
</dbReference>
<feature type="binding site" evidence="10">
    <location>
        <position position="237"/>
    </location>
    <ligand>
        <name>D-glyceraldehyde 3-phosphate</name>
        <dbReference type="ChEBI" id="CHEBI:59776"/>
    </ligand>
</feature>
<feature type="binding site" evidence="11">
    <location>
        <position position="319"/>
    </location>
    <ligand>
        <name>NAD(+)</name>
        <dbReference type="ChEBI" id="CHEBI:57540"/>
    </ligand>
</feature>
<evidence type="ECO:0000256" key="14">
    <source>
        <dbReference type="RuleBase" id="RU361160"/>
    </source>
</evidence>
<organism evidence="16 17">
    <name type="scientific">Plasmodium falciparum Vietnam Oak-Knoll</name>
    <name type="common">FVO</name>
    <dbReference type="NCBI Taxonomy" id="1036723"/>
    <lineage>
        <taxon>Eukaryota</taxon>
        <taxon>Sar</taxon>
        <taxon>Alveolata</taxon>
        <taxon>Apicomplexa</taxon>
        <taxon>Aconoidasida</taxon>
        <taxon>Haemosporida</taxon>
        <taxon>Plasmodiidae</taxon>
        <taxon>Plasmodium</taxon>
        <taxon>Plasmodium (Laverania)</taxon>
    </lineage>
</organism>
<evidence type="ECO:0000256" key="5">
    <source>
        <dbReference type="ARBA" id="ARBA00022741"/>
    </source>
</evidence>
<dbReference type="CDD" id="cd05214">
    <property type="entry name" value="GAPDH_I_N"/>
    <property type="match status" value="1"/>
</dbReference>
<evidence type="ECO:0000256" key="13">
    <source>
        <dbReference type="RuleBase" id="RU000397"/>
    </source>
</evidence>
<dbReference type="Pfam" id="PF00044">
    <property type="entry name" value="Gp_dh_N"/>
    <property type="match status" value="1"/>
</dbReference>
<evidence type="ECO:0000256" key="10">
    <source>
        <dbReference type="PIRSR" id="PIRSR000149-2"/>
    </source>
</evidence>
<comment type="similarity">
    <text evidence="2 13">Belongs to the glyceraldehyde-3-phosphate dehydrogenase family.</text>
</comment>
<dbReference type="SMR" id="A0A024V013"/>
<gene>
    <name evidence="16" type="ORF">PFFVO_05270</name>
</gene>
<dbReference type="GO" id="GO:0005829">
    <property type="term" value="C:cytosol"/>
    <property type="evidence" value="ECO:0007669"/>
    <property type="project" value="TreeGrafter"/>
</dbReference>
<dbReference type="Gene3D" id="3.30.360.10">
    <property type="entry name" value="Dihydrodipicolinate Reductase, domain 2"/>
    <property type="match status" value="1"/>
</dbReference>
<feature type="binding site" evidence="11">
    <location>
        <begin position="13"/>
        <end position="14"/>
    </location>
    <ligand>
        <name>NAD(+)</name>
        <dbReference type="ChEBI" id="CHEBI:57540"/>
    </ligand>
</feature>
<dbReference type="NCBIfam" id="TIGR01534">
    <property type="entry name" value="GAPDH-I"/>
    <property type="match status" value="1"/>
</dbReference>
<keyword evidence="4" id="KW-0963">Cytoplasm</keyword>
<comment type="subcellular location">
    <subcellularLocation>
        <location evidence="1">Cytoplasm</location>
    </subcellularLocation>
</comment>
<keyword evidence="6 14" id="KW-0560">Oxidoreductase</keyword>
<dbReference type="UniPathway" id="UPA00109">
    <property type="reaction ID" value="UER00184"/>
</dbReference>
<accession>A0A024V013</accession>
<dbReference type="PIRSF" id="PIRSF000149">
    <property type="entry name" value="GAP_DH"/>
    <property type="match status" value="1"/>
</dbReference>
<evidence type="ECO:0000259" key="15">
    <source>
        <dbReference type="SMART" id="SM00846"/>
    </source>
</evidence>
<evidence type="ECO:0000256" key="9">
    <source>
        <dbReference type="PIRSR" id="PIRSR000149-1"/>
    </source>
</evidence>
<evidence type="ECO:0000256" key="11">
    <source>
        <dbReference type="PIRSR" id="PIRSR000149-3"/>
    </source>
</evidence>
<dbReference type="FunFam" id="3.30.360.10:FF:000010">
    <property type="entry name" value="Glyceraldehyde-3-phosphate dehydrogenase"/>
    <property type="match status" value="1"/>
</dbReference>
<dbReference type="GO" id="GO:0050661">
    <property type="term" value="F:NADP binding"/>
    <property type="evidence" value="ECO:0007669"/>
    <property type="project" value="InterPro"/>
</dbReference>
<dbReference type="SUPFAM" id="SSF55347">
    <property type="entry name" value="Glyceraldehyde-3-phosphate dehydrogenase-like, C-terminal domain"/>
    <property type="match status" value="1"/>
</dbReference>
<dbReference type="GO" id="GO:0051287">
    <property type="term" value="F:NAD binding"/>
    <property type="evidence" value="ECO:0007669"/>
    <property type="project" value="UniProtKB-UniRule"/>
</dbReference>
<feature type="domain" description="Glyceraldehyde 3-phosphate dehydrogenase NAD(P) binding" evidence="15">
    <location>
        <begin position="4"/>
        <end position="153"/>
    </location>
</feature>
<keyword evidence="8 14" id="KW-0324">Glycolysis</keyword>
<feature type="binding site" evidence="11">
    <location>
        <position position="122"/>
    </location>
    <ligand>
        <name>NAD(+)</name>
        <dbReference type="ChEBI" id="CHEBI:57540"/>
    </ligand>
</feature>
<feature type="binding site" evidence="10">
    <location>
        <begin position="152"/>
        <end position="154"/>
    </location>
    <ligand>
        <name>D-glyceraldehyde 3-phosphate</name>
        <dbReference type="ChEBI" id="CHEBI:59776"/>
    </ligand>
</feature>
<dbReference type="PROSITE" id="PS00071">
    <property type="entry name" value="GAPDH"/>
    <property type="match status" value="1"/>
</dbReference>
<evidence type="ECO:0000256" key="2">
    <source>
        <dbReference type="ARBA" id="ARBA00007406"/>
    </source>
</evidence>
<evidence type="ECO:0000313" key="17">
    <source>
        <dbReference type="Proteomes" id="UP000030690"/>
    </source>
</evidence>
<dbReference type="InterPro" id="IPR036291">
    <property type="entry name" value="NAD(P)-bd_dom_sf"/>
</dbReference>
<dbReference type="EMBL" id="KI925153">
    <property type="protein sequence ID" value="ETW15819.1"/>
    <property type="molecule type" value="Genomic_DNA"/>
</dbReference>
<evidence type="ECO:0000256" key="7">
    <source>
        <dbReference type="ARBA" id="ARBA00023027"/>
    </source>
</evidence>
<reference evidence="16 17" key="2">
    <citation type="submission" date="2013-02" db="EMBL/GenBank/DDBJ databases">
        <title>The Genome Sequence of Plasmodium falciparum Vietnam Oak-Knoll (FVO).</title>
        <authorList>
            <consortium name="The Broad Institute Genome Sequencing Platform"/>
            <consortium name="The Broad Institute Genome Sequencing Center for Infectious Disease"/>
            <person name="Neafsey D."/>
            <person name="Cheeseman I."/>
            <person name="Volkman S."/>
            <person name="Adams J."/>
            <person name="Walker B."/>
            <person name="Young S.K."/>
            <person name="Zeng Q."/>
            <person name="Gargeya S."/>
            <person name="Fitzgerald M."/>
            <person name="Haas B."/>
            <person name="Abouelleil A."/>
            <person name="Alvarado L."/>
            <person name="Arachchi H.M."/>
            <person name="Berlin A.M."/>
            <person name="Chapman S.B."/>
            <person name="Dewar J."/>
            <person name="Goldberg J."/>
            <person name="Griggs A."/>
            <person name="Gujja S."/>
            <person name="Hansen M."/>
            <person name="Howarth C."/>
            <person name="Imamovic A."/>
            <person name="Larimer J."/>
            <person name="McCowan C."/>
            <person name="Murphy C."/>
            <person name="Neiman D."/>
            <person name="Pearson M."/>
            <person name="Priest M."/>
            <person name="Roberts A."/>
            <person name="Saif S."/>
            <person name="Shea T."/>
            <person name="Sisk P."/>
            <person name="Sykes S."/>
            <person name="Wortman J."/>
            <person name="Nusbaum C."/>
            <person name="Birren B."/>
        </authorList>
    </citation>
    <scope>NUCLEOTIDE SEQUENCE [LARGE SCALE GENOMIC DNA]</scope>
    <source>
        <strain evidence="17">Vietnam Oak-Knoll (FVO)</strain>
    </source>
</reference>
<dbReference type="InterPro" id="IPR020829">
    <property type="entry name" value="GlycerAld_3-P_DH_cat"/>
</dbReference>
<evidence type="ECO:0000256" key="8">
    <source>
        <dbReference type="ARBA" id="ARBA00023152"/>
    </source>
</evidence>
<feature type="binding site" evidence="10">
    <location>
        <position position="183"/>
    </location>
    <ligand>
        <name>D-glyceraldehyde 3-phosphate</name>
        <dbReference type="ChEBI" id="CHEBI:59776"/>
    </ligand>
</feature>
<feature type="site" description="Activates thiol group during catalysis" evidence="12">
    <location>
        <position position="180"/>
    </location>
</feature>
<keyword evidence="5 11" id="KW-0547">Nucleotide-binding</keyword>
<dbReference type="GO" id="GO:0004365">
    <property type="term" value="F:glyceraldehyde-3-phosphate dehydrogenase (NAD+) (phosphorylating) activity"/>
    <property type="evidence" value="ECO:0007669"/>
    <property type="project" value="UniProtKB-UniRule"/>
</dbReference>
<name>A0A024V013_PLAFA</name>
<comment type="catalytic activity">
    <reaction evidence="14">
        <text>D-glyceraldehyde 3-phosphate + phosphate + NAD(+) = (2R)-3-phospho-glyceroyl phosphate + NADH + H(+)</text>
        <dbReference type="Rhea" id="RHEA:10300"/>
        <dbReference type="ChEBI" id="CHEBI:15378"/>
        <dbReference type="ChEBI" id="CHEBI:43474"/>
        <dbReference type="ChEBI" id="CHEBI:57540"/>
        <dbReference type="ChEBI" id="CHEBI:57604"/>
        <dbReference type="ChEBI" id="CHEBI:57945"/>
        <dbReference type="ChEBI" id="CHEBI:59776"/>
        <dbReference type="EC" id="1.2.1.12"/>
    </reaction>
</comment>
<comment type="subunit">
    <text evidence="3 14">Homotetramer.</text>
</comment>
<dbReference type="AlphaFoldDB" id="A0A024V013"/>
<dbReference type="InterPro" id="IPR006424">
    <property type="entry name" value="Glyceraldehyde-3-P_DH_1"/>
</dbReference>
<dbReference type="FunFam" id="3.40.50.720:FF:000474">
    <property type="entry name" value="Glyceraldehyde-3-phosphate dehydrogenase"/>
    <property type="match status" value="1"/>
</dbReference>
<dbReference type="PANTHER" id="PTHR10836:SF76">
    <property type="entry name" value="GLYCERALDEHYDE-3-PHOSPHATE DEHYDROGENASE-RELATED"/>
    <property type="match status" value="1"/>
</dbReference>
<dbReference type="GO" id="GO:0006096">
    <property type="term" value="P:glycolytic process"/>
    <property type="evidence" value="ECO:0007669"/>
    <property type="project" value="UniProtKB-UniPathway"/>
</dbReference>
<dbReference type="Gene3D" id="3.40.50.720">
    <property type="entry name" value="NAD(P)-binding Rossmann-like Domain"/>
    <property type="match status" value="1"/>
</dbReference>
<dbReference type="CDD" id="cd18126">
    <property type="entry name" value="GAPDH_I_C"/>
    <property type="match status" value="1"/>
</dbReference>
<evidence type="ECO:0000256" key="12">
    <source>
        <dbReference type="PIRSR" id="PIRSR000149-4"/>
    </source>
</evidence>
<dbReference type="EC" id="1.2.1.12" evidence="14"/>
<protein>
    <recommendedName>
        <fullName evidence="14">Glyceraldehyde-3-phosphate dehydrogenase</fullName>
        <ecNumber evidence="14">1.2.1.12</ecNumber>
    </recommendedName>
</protein>
<evidence type="ECO:0000256" key="3">
    <source>
        <dbReference type="ARBA" id="ARBA00011881"/>
    </source>
</evidence>
<dbReference type="OrthoDB" id="1152826at2759"/>
<dbReference type="SMART" id="SM00846">
    <property type="entry name" value="Gp_dh_N"/>
    <property type="match status" value="1"/>
</dbReference>
<keyword evidence="7 11" id="KW-0520">NAD</keyword>
<evidence type="ECO:0000256" key="4">
    <source>
        <dbReference type="ARBA" id="ARBA00022490"/>
    </source>
</evidence>
<evidence type="ECO:0000313" key="16">
    <source>
        <dbReference type="EMBL" id="ETW15819.1"/>
    </source>
</evidence>
<comment type="pathway">
    <text evidence="14">Carbohydrate degradation; glycolysis; pyruvate from D-glyceraldehyde 3-phosphate: step 1/5.</text>
</comment>
<sequence length="337" mass="36635">MAVTKLGINGFGRIGRLVFRAAFGRKDIEVVAINDPFMDLNHLCYLLKYDSVHGQFPCEVTHADGFLLIGEKKVSVFAEKDPSQIPWGKCQVDVVCESTGVFLTKELASSHLKGGAKKVIMSAPPKDDTPIYVMGINHHQYDTKQLIVSNASCTTNCLAPLAKVINDRFGIVEGLMTTVHASTANQLVVDGPSKGGKDWRAGRCALSNIIPASTGAAKAVGKVLPELNGKLTGVAFRVPIGTVSVVDLVCRLQKPAKYEEVALEIKKAAEGPLKGILGYTEDEVVSQDFVHDNRSSIFDMKAGLALNDNFFKLVSWYDNEWGYSNRVLDLAVHITNN</sequence>
<proteinExistence type="inferred from homology"/>
<reference evidence="16 17" key="1">
    <citation type="submission" date="2013-02" db="EMBL/GenBank/DDBJ databases">
        <title>The Genome Annotation of Plasmodium falciparum Vietnam Oak-Knoll (FVO).</title>
        <authorList>
            <consortium name="The Broad Institute Genome Sequencing Platform"/>
            <consortium name="The Broad Institute Genome Sequencing Center for Infectious Disease"/>
            <person name="Neafsey D."/>
            <person name="Hoffman S."/>
            <person name="Volkman S."/>
            <person name="Rosenthal P."/>
            <person name="Walker B."/>
            <person name="Young S.K."/>
            <person name="Zeng Q."/>
            <person name="Gargeya S."/>
            <person name="Fitzgerald M."/>
            <person name="Haas B."/>
            <person name="Abouelleil A."/>
            <person name="Allen A.W."/>
            <person name="Alvarado L."/>
            <person name="Arachchi H.M."/>
            <person name="Berlin A.M."/>
            <person name="Chapman S.B."/>
            <person name="Gainer-Dewar J."/>
            <person name="Goldberg J."/>
            <person name="Griggs A."/>
            <person name="Gujja S."/>
            <person name="Hansen M."/>
            <person name="Howarth C."/>
            <person name="Imamovic A."/>
            <person name="Ireland A."/>
            <person name="Larimer J."/>
            <person name="McCowan C."/>
            <person name="Murphy C."/>
            <person name="Pearson M."/>
            <person name="Poon T.W."/>
            <person name="Priest M."/>
            <person name="Roberts A."/>
            <person name="Saif S."/>
            <person name="Shea T."/>
            <person name="Sisk P."/>
            <person name="Sykes S."/>
            <person name="Wortman J."/>
            <person name="Nusbaum C."/>
            <person name="Birren B."/>
        </authorList>
    </citation>
    <scope>NUCLEOTIDE SEQUENCE [LARGE SCALE GENOMIC DNA]</scope>
    <source>
        <strain evidence="17">Vietnam Oak-Knoll (FVO)</strain>
    </source>
</reference>
<evidence type="ECO:0000256" key="6">
    <source>
        <dbReference type="ARBA" id="ARBA00023002"/>
    </source>
</evidence>
<dbReference type="SUPFAM" id="SSF51735">
    <property type="entry name" value="NAD(P)-binding Rossmann-fold domains"/>
    <property type="match status" value="1"/>
</dbReference>
<feature type="active site" description="Nucleophile" evidence="9">
    <location>
        <position position="153"/>
    </location>
</feature>
<dbReference type="PANTHER" id="PTHR10836">
    <property type="entry name" value="GLYCERALDEHYDE 3-PHOSPHATE DEHYDROGENASE"/>
    <property type="match status" value="1"/>
</dbReference>
<dbReference type="GO" id="GO:0006006">
    <property type="term" value="P:glucose metabolic process"/>
    <property type="evidence" value="ECO:0007669"/>
    <property type="project" value="InterPro"/>
</dbReference>
<dbReference type="Pfam" id="PF02800">
    <property type="entry name" value="Gp_dh_C"/>
    <property type="match status" value="1"/>
</dbReference>
<dbReference type="Proteomes" id="UP000030690">
    <property type="component" value="Unassembled WGS sequence"/>
</dbReference>